<evidence type="ECO:0000313" key="2">
    <source>
        <dbReference type="Proteomes" id="UP000006166"/>
    </source>
</evidence>
<dbReference type="InterPro" id="IPR007800">
    <property type="entry name" value="DUF693"/>
</dbReference>
<organism evidence="1 2">
    <name type="scientific">Borreliella finlandensis</name>
    <dbReference type="NCBI Taxonomy" id="498741"/>
    <lineage>
        <taxon>Bacteria</taxon>
        <taxon>Pseudomonadati</taxon>
        <taxon>Spirochaetota</taxon>
        <taxon>Spirochaetia</taxon>
        <taxon>Spirochaetales</taxon>
        <taxon>Borreliaceae</taxon>
        <taxon>Borreliella</taxon>
    </lineage>
</organism>
<name>A0A806CMZ2_9SPIR</name>
<accession>A0A806CMZ2</accession>
<proteinExistence type="predicted"/>
<dbReference type="AlphaFoldDB" id="A0A806CMZ2"/>
<reference evidence="1 2" key="1">
    <citation type="journal article" date="2011" name="J. Bacteriol.">
        <title>Whole genome sequence of an unusual Borrelia burgdorferi sensu lato isolate.</title>
        <authorList>
            <person name="Casjens S.R."/>
            <person name="Fraser-Liggett C.M."/>
            <person name="Mongodin E.F."/>
            <person name="Qiu W.G."/>
            <person name="Dunn J.J."/>
            <person name="Luft B.J."/>
            <person name="Schutzer S.E."/>
        </authorList>
    </citation>
    <scope>NUCLEOTIDE SEQUENCE [LARGE SCALE GENOMIC DNA]</scope>
    <source>
        <strain evidence="1 2">SV1</strain>
    </source>
</reference>
<sequence length="66" mass="7684">MLLSYDFKIELYNADKSKKTISGDYYLEEIPKIMINTQNGIHVDITISNMYSSYNFVKSKQAKILL</sequence>
<keyword evidence="1" id="KW-0614">Plasmid</keyword>
<dbReference type="Pfam" id="PF05113">
    <property type="entry name" value="DUF693"/>
    <property type="match status" value="1"/>
</dbReference>
<protein>
    <submittedName>
        <fullName evidence="1">Uncharacterized protein</fullName>
    </submittedName>
</protein>
<evidence type="ECO:0000313" key="1">
    <source>
        <dbReference type="EMBL" id="ACN93427.1"/>
    </source>
</evidence>
<dbReference type="EMBL" id="CP001520">
    <property type="protein sequence ID" value="ACN93427.1"/>
    <property type="molecule type" value="Genomic_DNA"/>
</dbReference>
<gene>
    <name evidence="1" type="ORF">BSV1_R22</name>
</gene>
<keyword evidence="2" id="KW-1185">Reference proteome</keyword>
<geneLocation type="plasmid" evidence="1 2">
    <name>SV1_cp32-4</name>
</geneLocation>
<dbReference type="Proteomes" id="UP000006166">
    <property type="component" value="Plasmid SV1_cp32-4"/>
</dbReference>